<dbReference type="InterPro" id="IPR022781">
    <property type="entry name" value="Flagellar_biosynth_FliO"/>
</dbReference>
<protein>
    <submittedName>
        <fullName evidence="8">Flagellar biosynthetic protein FliO</fullName>
    </submittedName>
</protein>
<dbReference type="Proteomes" id="UP001263371">
    <property type="component" value="Unassembled WGS sequence"/>
</dbReference>
<keyword evidence="8" id="KW-0966">Cell projection</keyword>
<evidence type="ECO:0000313" key="9">
    <source>
        <dbReference type="Proteomes" id="UP001263371"/>
    </source>
</evidence>
<accession>A0ABU3T3K5</accession>
<name>A0ABU3T3K5_9MICO</name>
<evidence type="ECO:0000256" key="6">
    <source>
        <dbReference type="SAM" id="MobiDB-lite"/>
    </source>
</evidence>
<comment type="caution">
    <text evidence="8">The sequence shown here is derived from an EMBL/GenBank/DDBJ whole genome shotgun (WGS) entry which is preliminary data.</text>
</comment>
<sequence>MSGDELLLALRTIVSLAAVVGLLLFLGRRLQKGQAAGGSPFAALVPRRLGRLRELTGARAAAAPRAKAEKITLVARTTLGAKTQLVVAEFGGIRYVLGVSEKGIDVVDTQEAPTAAVDASEVDASGGDASENVISLADAGGTRGEDAGTSTAA</sequence>
<evidence type="ECO:0000256" key="5">
    <source>
        <dbReference type="ARBA" id="ARBA00023136"/>
    </source>
</evidence>
<keyword evidence="5 7" id="KW-0472">Membrane</keyword>
<gene>
    <name evidence="8" type="ORF">RWH45_01985</name>
</gene>
<comment type="subcellular location">
    <subcellularLocation>
        <location evidence="1">Cell membrane</location>
    </subcellularLocation>
</comment>
<keyword evidence="9" id="KW-1185">Reference proteome</keyword>
<reference evidence="8 9" key="1">
    <citation type="submission" date="2023-09" db="EMBL/GenBank/DDBJ databases">
        <title>Microbacterium fusihabitans sp. nov., Microbacterium phycihabitans sp. nov., and Microbacterium cervinum sp. nov., isolated from dried seaweeds of beach.</title>
        <authorList>
            <person name="Lee S.D."/>
        </authorList>
    </citation>
    <scope>NUCLEOTIDE SEQUENCE [LARGE SCALE GENOMIC DNA]</scope>
    <source>
        <strain evidence="8 9">KSW4-17</strain>
    </source>
</reference>
<organism evidence="8 9">
    <name type="scientific">Microbacterium galbum</name>
    <dbReference type="NCBI Taxonomy" id="3075994"/>
    <lineage>
        <taxon>Bacteria</taxon>
        <taxon>Bacillati</taxon>
        <taxon>Actinomycetota</taxon>
        <taxon>Actinomycetes</taxon>
        <taxon>Micrococcales</taxon>
        <taxon>Microbacteriaceae</taxon>
        <taxon>Microbacterium</taxon>
    </lineage>
</organism>
<proteinExistence type="predicted"/>
<evidence type="ECO:0000256" key="2">
    <source>
        <dbReference type="ARBA" id="ARBA00022475"/>
    </source>
</evidence>
<feature type="region of interest" description="Disordered" evidence="6">
    <location>
        <begin position="115"/>
        <end position="153"/>
    </location>
</feature>
<feature type="transmembrane region" description="Helical" evidence="7">
    <location>
        <begin position="6"/>
        <end position="26"/>
    </location>
</feature>
<dbReference type="RefSeq" id="WP_315993250.1">
    <property type="nucleotide sequence ID" value="NZ_JAWDIS010000001.1"/>
</dbReference>
<keyword evidence="8" id="KW-0282">Flagellum</keyword>
<evidence type="ECO:0000256" key="3">
    <source>
        <dbReference type="ARBA" id="ARBA00022692"/>
    </source>
</evidence>
<evidence type="ECO:0000256" key="7">
    <source>
        <dbReference type="SAM" id="Phobius"/>
    </source>
</evidence>
<evidence type="ECO:0000313" key="8">
    <source>
        <dbReference type="EMBL" id="MDU0365964.1"/>
    </source>
</evidence>
<dbReference type="Pfam" id="PF04347">
    <property type="entry name" value="FliO"/>
    <property type="match status" value="1"/>
</dbReference>
<evidence type="ECO:0000256" key="4">
    <source>
        <dbReference type="ARBA" id="ARBA00022989"/>
    </source>
</evidence>
<evidence type="ECO:0000256" key="1">
    <source>
        <dbReference type="ARBA" id="ARBA00004236"/>
    </source>
</evidence>
<keyword evidence="4 7" id="KW-1133">Transmembrane helix</keyword>
<keyword evidence="8" id="KW-0969">Cilium</keyword>
<keyword evidence="2" id="KW-1003">Cell membrane</keyword>
<dbReference type="EMBL" id="JAWDIS010000001">
    <property type="protein sequence ID" value="MDU0365964.1"/>
    <property type="molecule type" value="Genomic_DNA"/>
</dbReference>
<keyword evidence="3 7" id="KW-0812">Transmembrane</keyword>